<organism evidence="3 4">
    <name type="scientific">Robertmurraya mangrovi</name>
    <dbReference type="NCBI Taxonomy" id="3098077"/>
    <lineage>
        <taxon>Bacteria</taxon>
        <taxon>Bacillati</taxon>
        <taxon>Bacillota</taxon>
        <taxon>Bacilli</taxon>
        <taxon>Bacillales</taxon>
        <taxon>Bacillaceae</taxon>
        <taxon>Robertmurraya</taxon>
    </lineage>
</organism>
<dbReference type="InterPro" id="IPR003675">
    <property type="entry name" value="Rce1/LyrA-like_dom"/>
</dbReference>
<keyword evidence="1" id="KW-1133">Transmembrane helix</keyword>
<dbReference type="RefSeq" id="WP_322446721.1">
    <property type="nucleotide sequence ID" value="NZ_JAXOFX010000006.1"/>
</dbReference>
<protein>
    <submittedName>
        <fullName evidence="3">CPBP family intramembrane glutamic endopeptidase</fullName>
        <ecNumber evidence="3">3.4.-.-</ecNumber>
    </submittedName>
</protein>
<dbReference type="PANTHER" id="PTHR39430:SF1">
    <property type="entry name" value="PROTEASE"/>
    <property type="match status" value="1"/>
</dbReference>
<dbReference type="PANTHER" id="PTHR39430">
    <property type="entry name" value="MEMBRANE-ASSOCIATED PROTEASE-RELATED"/>
    <property type="match status" value="1"/>
</dbReference>
<keyword evidence="4" id="KW-1185">Reference proteome</keyword>
<accession>A0ABU5IZ49</accession>
<feature type="transmembrane region" description="Helical" evidence="1">
    <location>
        <begin position="75"/>
        <end position="93"/>
    </location>
</feature>
<reference evidence="3 4" key="1">
    <citation type="submission" date="2023-11" db="EMBL/GenBank/DDBJ databases">
        <title>Bacillus jintuensis, isolated from a mudflat on the Beibu Gulf coast.</title>
        <authorList>
            <person name="Li M."/>
        </authorList>
    </citation>
    <scope>NUCLEOTIDE SEQUENCE [LARGE SCALE GENOMIC DNA]</scope>
    <source>
        <strain evidence="3 4">31A1R</strain>
    </source>
</reference>
<dbReference type="GO" id="GO:0016787">
    <property type="term" value="F:hydrolase activity"/>
    <property type="evidence" value="ECO:0007669"/>
    <property type="project" value="UniProtKB-KW"/>
</dbReference>
<comment type="caution">
    <text evidence="3">The sequence shown here is derived from an EMBL/GenBank/DDBJ whole genome shotgun (WGS) entry which is preliminary data.</text>
</comment>
<feature type="transmembrane region" description="Helical" evidence="1">
    <location>
        <begin position="35"/>
        <end position="55"/>
    </location>
</feature>
<feature type="transmembrane region" description="Helical" evidence="1">
    <location>
        <begin position="6"/>
        <end position="28"/>
    </location>
</feature>
<feature type="transmembrane region" description="Helical" evidence="1">
    <location>
        <begin position="202"/>
        <end position="221"/>
    </location>
</feature>
<feature type="transmembrane region" description="Helical" evidence="1">
    <location>
        <begin position="105"/>
        <end position="126"/>
    </location>
</feature>
<feature type="domain" description="CAAX prenyl protease 2/Lysostaphin resistance protein A-like" evidence="2">
    <location>
        <begin position="75"/>
        <end position="171"/>
    </location>
</feature>
<gene>
    <name evidence="3" type="ORF">SM124_11810</name>
</gene>
<dbReference type="EMBL" id="JAXOFX010000006">
    <property type="protein sequence ID" value="MDZ5472434.1"/>
    <property type="molecule type" value="Genomic_DNA"/>
</dbReference>
<keyword evidence="1" id="KW-0472">Membrane</keyword>
<keyword evidence="3" id="KW-0378">Hydrolase</keyword>
<proteinExistence type="predicted"/>
<evidence type="ECO:0000313" key="4">
    <source>
        <dbReference type="Proteomes" id="UP001290455"/>
    </source>
</evidence>
<dbReference type="Pfam" id="PF02517">
    <property type="entry name" value="Rce1-like"/>
    <property type="match status" value="1"/>
</dbReference>
<dbReference type="Proteomes" id="UP001290455">
    <property type="component" value="Unassembled WGS sequence"/>
</dbReference>
<evidence type="ECO:0000313" key="3">
    <source>
        <dbReference type="EMBL" id="MDZ5472434.1"/>
    </source>
</evidence>
<name>A0ABU5IZ49_9BACI</name>
<keyword evidence="1" id="KW-0812">Transmembrane</keyword>
<evidence type="ECO:0000259" key="2">
    <source>
        <dbReference type="Pfam" id="PF02517"/>
    </source>
</evidence>
<sequence>MLGIVVQIIISWILIYVFTKKNLFVLGFTPVRKRLFQFIIGFIFTGVLCAFIQIIDSTLTNAQWELNPNATFVGIVNFLWWNIKSVVFEELIFRGALLYIAIQKLGARIGIFLSAISFGIYHWFSYGVLGDVVSMTVVFIMTAITGLVWALAFLKTKSIALPIGLHLGWNFTYNSIFSKGPLGEQILVKGNENIQLMDELNFLINFLLPNLAVPLLTYIFIKFFHSKLYSKDQWVETKG</sequence>
<evidence type="ECO:0000256" key="1">
    <source>
        <dbReference type="SAM" id="Phobius"/>
    </source>
</evidence>
<feature type="transmembrane region" description="Helical" evidence="1">
    <location>
        <begin position="132"/>
        <end position="152"/>
    </location>
</feature>
<dbReference type="EC" id="3.4.-.-" evidence="3"/>